<proteinExistence type="predicted"/>
<evidence type="ECO:0000313" key="1">
    <source>
        <dbReference type="EMBL" id="KWS04234.1"/>
    </source>
</evidence>
<organism evidence="1 2">
    <name type="scientific">Lysobacter capsici AZ78</name>
    <dbReference type="NCBI Taxonomy" id="1444315"/>
    <lineage>
        <taxon>Bacteria</taxon>
        <taxon>Pseudomonadati</taxon>
        <taxon>Pseudomonadota</taxon>
        <taxon>Gammaproteobacteria</taxon>
        <taxon>Lysobacterales</taxon>
        <taxon>Lysobacteraceae</taxon>
        <taxon>Lysobacter</taxon>
    </lineage>
</organism>
<dbReference type="EMBL" id="JAJA02000001">
    <property type="protein sequence ID" value="KWS04234.1"/>
    <property type="molecule type" value="Genomic_DNA"/>
</dbReference>
<dbReference type="Proteomes" id="UP000023435">
    <property type="component" value="Unassembled WGS sequence"/>
</dbReference>
<reference evidence="1 2" key="1">
    <citation type="journal article" date="2014" name="Genome Announc.">
        <title>Draft Genome Sequence of Lysobacter capsici AZ78, a Bacterium Antagonistic to Plant-Pathogenic Oomycetes.</title>
        <authorList>
            <person name="Puopolo G."/>
            <person name="Sonego P."/>
            <person name="Engelen K."/>
            <person name="Pertot I."/>
        </authorList>
    </citation>
    <scope>NUCLEOTIDE SEQUENCE [LARGE SCALE GENOMIC DNA]</scope>
    <source>
        <strain evidence="1 2">AZ78</strain>
    </source>
</reference>
<evidence type="ECO:0000313" key="2">
    <source>
        <dbReference type="Proteomes" id="UP000023435"/>
    </source>
</evidence>
<protein>
    <submittedName>
        <fullName evidence="1">Uncharacterized protein</fullName>
    </submittedName>
</protein>
<accession>A0A108U815</accession>
<keyword evidence="2" id="KW-1185">Reference proteome</keyword>
<dbReference type="AlphaFoldDB" id="A0A108U815"/>
<gene>
    <name evidence="1" type="ORF">AZ78_1783</name>
</gene>
<name>A0A108U815_9GAMM</name>
<comment type="caution">
    <text evidence="1">The sequence shown here is derived from an EMBL/GenBank/DDBJ whole genome shotgun (WGS) entry which is preliminary data.</text>
</comment>
<sequence>MPKPVERTVLTCWRSIAYRPPIETSQVTATISISLYYDAKRDRRLNDAENRRLDAIVAEFGKSAEIERHEASGKGLNWESFTLYDADGLRDGKVLAGATKLPDNKAFAVHQGARHWVDCLNRIRREVLADAVWSVQIDDKALLWDDNSGWHDEASDGLASLWLGCLLSAPFRLFAR</sequence>